<keyword evidence="2" id="KW-1185">Reference proteome</keyword>
<proteinExistence type="predicted"/>
<accession>A0A3P6QAX2</accession>
<dbReference type="AlphaFoldDB" id="A0A3P6QAX2"/>
<dbReference type="SUPFAM" id="SSF52058">
    <property type="entry name" value="L domain-like"/>
    <property type="match status" value="1"/>
</dbReference>
<organism evidence="1 2">
    <name type="scientific">Dibothriocephalus latus</name>
    <name type="common">Fish tapeworm</name>
    <name type="synonym">Diphyllobothrium latum</name>
    <dbReference type="NCBI Taxonomy" id="60516"/>
    <lineage>
        <taxon>Eukaryota</taxon>
        <taxon>Metazoa</taxon>
        <taxon>Spiralia</taxon>
        <taxon>Lophotrochozoa</taxon>
        <taxon>Platyhelminthes</taxon>
        <taxon>Cestoda</taxon>
        <taxon>Eucestoda</taxon>
        <taxon>Diphyllobothriidea</taxon>
        <taxon>Diphyllobothriidae</taxon>
        <taxon>Dibothriocephalus</taxon>
    </lineage>
</organism>
<name>A0A3P6QAX2_DIBLA</name>
<dbReference type="Proteomes" id="UP000281553">
    <property type="component" value="Unassembled WGS sequence"/>
</dbReference>
<evidence type="ECO:0000313" key="1">
    <source>
        <dbReference type="EMBL" id="VDK29201.1"/>
    </source>
</evidence>
<dbReference type="EMBL" id="UYRU01000073">
    <property type="protein sequence ID" value="VDK29201.1"/>
    <property type="molecule type" value="Genomic_DNA"/>
</dbReference>
<protein>
    <submittedName>
        <fullName evidence="1">Uncharacterized protein</fullName>
    </submittedName>
</protein>
<gene>
    <name evidence="1" type="ORF">DILT_LOCUS15</name>
</gene>
<evidence type="ECO:0000313" key="2">
    <source>
        <dbReference type="Proteomes" id="UP000281553"/>
    </source>
</evidence>
<reference evidence="1 2" key="1">
    <citation type="submission" date="2018-11" db="EMBL/GenBank/DDBJ databases">
        <authorList>
            <consortium name="Pathogen Informatics"/>
        </authorList>
    </citation>
    <scope>NUCLEOTIDE SEQUENCE [LARGE SCALE GENOMIC DNA]</scope>
</reference>
<sequence>MIQFAPNEILARALGIMSQFTIPEEILWNPIITARISRYLSKKDRLNCRSLIPTWDRLIPRILALSPSSLTRQAELLAILQDAPKGLSIFLRDFATKRGKDVIQLLISLSGPAGTGLVNVTTLDILKQPISIEQMSDLIANCPMPQLRVLSLSVTASTTRTTVTESLKSNLNLEEVDIQILGELLPSEVLLLIHSFGEVRNISLDDSSLRRYMISPPPPRRAEETHPAWTSWRTSLRIHHQSELLDLFLGEKKYVMQIPELTLLGQPGYFFPSRYISNFPILPSNVKYGTLKNPPLYIRQVCRACARPVDRRRLPRLQCPSADLVPDGVATVNFVACSLMSVEDNCILHPLNLHDLYIHLNPYGKISRLTSLDAESSSIVAITEDGRQALMKSVVENLIQRHCSEIRKLSIRLCEAKSDEILTQYVRRLIFITRYFIFPIIEMCSSQICSLEVSAEIIWACCTDVQTRSRLLLLKDKCLNIRKATVVAIEGPACGQKLRASAAHISMYLSLFPALKEVRIMAVEIIRDMTIHRLLDGCKNLQRLYIFCHQLRQMVYLPLPRHDALELLFLELNGLSGADCCDRLLNGTLALLLSLRYILLKVEHSKYPRVKTLKDFFAHRTKLQWLVVVFSKYGKVLLCHADEDSTASPNIIRDPTFHLGNLTHTYPELYDIFWKEFPNCLKATPRNPSVPVRNQSPPDPTWADFLRHVISILDNEDVIDP</sequence>